<evidence type="ECO:0000256" key="1">
    <source>
        <dbReference type="ARBA" id="ARBA00007428"/>
    </source>
</evidence>
<dbReference type="EMBL" id="KZ613774">
    <property type="protein sequence ID" value="PMD64018.1"/>
    <property type="molecule type" value="Genomic_DNA"/>
</dbReference>
<dbReference type="GeneID" id="36584791"/>
<dbReference type="Gene3D" id="1.25.40.20">
    <property type="entry name" value="Ankyrin repeat-containing domain"/>
    <property type="match status" value="1"/>
</dbReference>
<feature type="compositionally biased region" description="Polar residues" evidence="3">
    <location>
        <begin position="173"/>
        <end position="185"/>
    </location>
</feature>
<dbReference type="GO" id="GO:0005085">
    <property type="term" value="F:guanyl-nucleotide exchange factor activity"/>
    <property type="evidence" value="ECO:0007669"/>
    <property type="project" value="TreeGrafter"/>
</dbReference>
<comment type="similarity">
    <text evidence="1">Belongs to the UPF0507 family.</text>
</comment>
<feature type="region of interest" description="Disordered" evidence="3">
    <location>
        <begin position="251"/>
        <end position="272"/>
    </location>
</feature>
<evidence type="ECO:0000313" key="5">
    <source>
        <dbReference type="EMBL" id="PMD64018.1"/>
    </source>
</evidence>
<dbReference type="GO" id="GO:0005770">
    <property type="term" value="C:late endosome"/>
    <property type="evidence" value="ECO:0007669"/>
    <property type="project" value="TreeGrafter"/>
</dbReference>
<dbReference type="InterPro" id="IPR036770">
    <property type="entry name" value="Ankyrin_rpt-contain_sf"/>
</dbReference>
<dbReference type="SUPFAM" id="SSF64268">
    <property type="entry name" value="PX domain"/>
    <property type="match status" value="1"/>
</dbReference>
<evidence type="ECO:0000259" key="4">
    <source>
        <dbReference type="PROSITE" id="PS51205"/>
    </source>
</evidence>
<feature type="compositionally biased region" description="Polar residues" evidence="3">
    <location>
        <begin position="256"/>
        <end position="267"/>
    </location>
</feature>
<dbReference type="GO" id="GO:0005769">
    <property type="term" value="C:early endosome"/>
    <property type="evidence" value="ECO:0007669"/>
    <property type="project" value="TreeGrafter"/>
</dbReference>
<organism evidence="5 6">
    <name type="scientific">Hyaloscypha bicolor E</name>
    <dbReference type="NCBI Taxonomy" id="1095630"/>
    <lineage>
        <taxon>Eukaryota</taxon>
        <taxon>Fungi</taxon>
        <taxon>Dikarya</taxon>
        <taxon>Ascomycota</taxon>
        <taxon>Pezizomycotina</taxon>
        <taxon>Leotiomycetes</taxon>
        <taxon>Helotiales</taxon>
        <taxon>Hyaloscyphaceae</taxon>
        <taxon>Hyaloscypha</taxon>
        <taxon>Hyaloscypha bicolor</taxon>
    </lineage>
</organism>
<accession>A0A2J6TM07</accession>
<keyword evidence="6" id="KW-1185">Reference proteome</keyword>
<dbReference type="STRING" id="1095630.A0A2J6TM07"/>
<dbReference type="GO" id="GO:0005886">
    <property type="term" value="C:plasma membrane"/>
    <property type="evidence" value="ECO:0007669"/>
    <property type="project" value="TreeGrafter"/>
</dbReference>
<dbReference type="InterPro" id="IPR037191">
    <property type="entry name" value="VPS9_dom_sf"/>
</dbReference>
<dbReference type="OrthoDB" id="7464126at2759"/>
<dbReference type="GO" id="GO:0000149">
    <property type="term" value="F:SNARE binding"/>
    <property type="evidence" value="ECO:0007669"/>
    <property type="project" value="TreeGrafter"/>
</dbReference>
<evidence type="ECO:0000256" key="3">
    <source>
        <dbReference type="SAM" id="MobiDB-lite"/>
    </source>
</evidence>
<dbReference type="InterPro" id="IPR002110">
    <property type="entry name" value="Ankyrin_rpt"/>
</dbReference>
<dbReference type="InterPro" id="IPR003123">
    <property type="entry name" value="VPS9"/>
</dbReference>
<dbReference type="GO" id="GO:0045022">
    <property type="term" value="P:early endosome to late endosome transport"/>
    <property type="evidence" value="ECO:0007669"/>
    <property type="project" value="TreeGrafter"/>
</dbReference>
<feature type="region of interest" description="Disordered" evidence="3">
    <location>
        <begin position="162"/>
        <end position="188"/>
    </location>
</feature>
<feature type="domain" description="VPS9" evidence="4">
    <location>
        <begin position="350"/>
        <end position="511"/>
    </location>
</feature>
<dbReference type="Gene3D" id="1.20.1050.80">
    <property type="entry name" value="VPS9 domain"/>
    <property type="match status" value="1"/>
</dbReference>
<dbReference type="FunFam" id="1.20.1050.80:FF:000009">
    <property type="entry name" value="VPS9 domain protein, putative"/>
    <property type="match status" value="1"/>
</dbReference>
<dbReference type="Pfam" id="PF13857">
    <property type="entry name" value="Ank_5"/>
    <property type="match status" value="1"/>
</dbReference>
<dbReference type="PANTHER" id="PTHR24170:SF1">
    <property type="entry name" value="DOMAIN PROTEIN, PUTATIVE (AFU_ORTHOLOGUE AFUA_1G09870)-RELATED"/>
    <property type="match status" value="1"/>
</dbReference>
<dbReference type="GO" id="GO:0030133">
    <property type="term" value="C:transport vesicle"/>
    <property type="evidence" value="ECO:0007669"/>
    <property type="project" value="TreeGrafter"/>
</dbReference>
<gene>
    <name evidence="5" type="ORF">K444DRAFT_555573</name>
</gene>
<dbReference type="Pfam" id="PF02204">
    <property type="entry name" value="VPS9"/>
    <property type="match status" value="1"/>
</dbReference>
<dbReference type="PANTHER" id="PTHR24170">
    <property type="entry name" value="ANKYRIN REPEAT DOMAIN-CONTAINING PROTEIN 27"/>
    <property type="match status" value="1"/>
</dbReference>
<dbReference type="Proteomes" id="UP000235371">
    <property type="component" value="Unassembled WGS sequence"/>
</dbReference>
<evidence type="ECO:0000313" key="6">
    <source>
        <dbReference type="Proteomes" id="UP000235371"/>
    </source>
</evidence>
<protein>
    <recommendedName>
        <fullName evidence="4">VPS9 domain-containing protein</fullName>
    </recommendedName>
</protein>
<dbReference type="InterPro" id="IPR036871">
    <property type="entry name" value="PX_dom_sf"/>
</dbReference>
<dbReference type="GO" id="GO:0097422">
    <property type="term" value="C:tubular endosome"/>
    <property type="evidence" value="ECO:0007669"/>
    <property type="project" value="TreeGrafter"/>
</dbReference>
<keyword evidence="2" id="KW-0175">Coiled coil</keyword>
<dbReference type="SUPFAM" id="SSF48403">
    <property type="entry name" value="Ankyrin repeat"/>
    <property type="match status" value="1"/>
</dbReference>
<feature type="coiled-coil region" evidence="2">
    <location>
        <begin position="1195"/>
        <end position="1223"/>
    </location>
</feature>
<evidence type="ECO:0000256" key="2">
    <source>
        <dbReference type="SAM" id="Coils"/>
    </source>
</evidence>
<dbReference type="PROSITE" id="PS51205">
    <property type="entry name" value="VPS9"/>
    <property type="match status" value="1"/>
</dbReference>
<dbReference type="InParanoid" id="A0A2J6TM07"/>
<dbReference type="GO" id="GO:0035091">
    <property type="term" value="F:phosphatidylinositol binding"/>
    <property type="evidence" value="ECO:0007669"/>
    <property type="project" value="InterPro"/>
</dbReference>
<dbReference type="RefSeq" id="XP_024740922.1">
    <property type="nucleotide sequence ID" value="XM_024876712.1"/>
</dbReference>
<feature type="region of interest" description="Disordered" evidence="3">
    <location>
        <begin position="564"/>
        <end position="584"/>
    </location>
</feature>
<name>A0A2J6TM07_9HELO</name>
<dbReference type="InterPro" id="IPR051248">
    <property type="entry name" value="UPF0507/Ank_repeat_27"/>
</dbReference>
<sequence length="1329" mass="148473">MQPLNPFLCAFFKSALLSQCTPVHHHILLVPTTEVLLTSRDRESGVLYADLAGSEEFLGSHVLRVPAHNAATAGGKDVPNMRENRGKAKQYTTVNGRTVVVKDAYVYSNKGFKTLNQAQLLGDSIWYPDSLEPRQWLIYYISRPLLGIYEEVKITPALLPTSLPNGRPPLPPRTSSVQDSPTASNALPKKKDIKTFNDLLNNFPMIARQMQPGLERLFKEFNTVFDKPLPPPPSAEVIPDPVPEGPIAKAMKKARSNSTHSEPSLRSNGHAERNIEDFYAEDDEDVMRGALETAVTAAIDLFQMVDKQQLSLLGATTDLTGPVVERLIERYVTEQVHDAILYPRLCAMKRPEDVELESKIRQMEFVDISQVGIMIQGGQKGKHELTLRLGRAVDEFRKLGVAGSPQQMMDILLVALRTVTLLTDVPAEVINREPPSSEKVSPVLTINADTLVSLLLIVVIRAQVRHLQARLLYMRHFIFIDDVESGEMGYALSTFEAVLSYLARDSGGLRKASRRNNKLWQATKKGEIKEMMRIMEPDREQSSDEDGGSQEAIADEVIEEDVPWSAVNGHSRRSSKSSARSARFSQASTLNHVFPFQIQHQDEEERLPPLRRPKSVTMDTRSMSSSSEISFRSRATTIDSMSSGIEGDTSIIRLSQTEDSFGESVPMMAIQNERPEALRYLLSLRAYYPLEVLLEDTNNEGTTLLSAAVQLGHTELIDIILDFIYRAESEAIVVEYLAKQDVRGRSVAHYLFNAPALIPRVGRLLPWRQKDRNGQTPLFALCRSYDHGNYRAMVEAALVAAGNSQGDNEPLHLDDHVDSKGNTLLHIVNDPQVALRILHHCDADVNATNDKKFTALMVASKYGRLEMVRALFGDRRVDLFAKELRGLTAVELAKDDDVRNRIDDLILFSGQPGNDGRITAVVRSFFVEDATIRLVVKSGAPSNNQSFTVTTCRRSLTDFEHLAQLLALENPASWLPTISGMHSPFQLPSKPSRAVLRDIQVRLDGFLKILLAHSTFSTHEMLWEFFLVPDIQAEQMEARSKLKAQARVETVRDEYEPLTDLRDVEQFVNHARDQVRGVNMSIKRVARTANLVKICYTDLYNAYILATRAISTLECLPGTHISALQAYVQTLAPASSSPYGVFHSTCLSILSTVIAMLLSLSRPTSLILSINASRKAIERSYNSLSRSTRWPLGLLDETRQRLNEEKEEKVKRTKEEAEELGRELRYTQQVVAGELAGWQDLHEKMGRKVIRDLARSMLIRERATLEGMKRAMRKLRVVPVMNPVPATTMEPEAAGEAEVLIEAEAVVEPEIEGEVNGANEMSGEGSSSP</sequence>
<reference evidence="5 6" key="1">
    <citation type="submission" date="2016-04" db="EMBL/GenBank/DDBJ databases">
        <title>A degradative enzymes factory behind the ericoid mycorrhizal symbiosis.</title>
        <authorList>
            <consortium name="DOE Joint Genome Institute"/>
            <person name="Martino E."/>
            <person name="Morin E."/>
            <person name="Grelet G."/>
            <person name="Kuo A."/>
            <person name="Kohler A."/>
            <person name="Daghino S."/>
            <person name="Barry K."/>
            <person name="Choi C."/>
            <person name="Cichocki N."/>
            <person name="Clum A."/>
            <person name="Copeland A."/>
            <person name="Hainaut M."/>
            <person name="Haridas S."/>
            <person name="Labutti K."/>
            <person name="Lindquist E."/>
            <person name="Lipzen A."/>
            <person name="Khouja H.-R."/>
            <person name="Murat C."/>
            <person name="Ohm R."/>
            <person name="Olson A."/>
            <person name="Spatafora J."/>
            <person name="Veneault-Fourrey C."/>
            <person name="Henrissat B."/>
            <person name="Grigoriev I."/>
            <person name="Martin F."/>
            <person name="Perotto S."/>
        </authorList>
    </citation>
    <scope>NUCLEOTIDE SEQUENCE [LARGE SCALE GENOMIC DNA]</scope>
    <source>
        <strain evidence="5 6">E</strain>
    </source>
</reference>
<proteinExistence type="inferred from homology"/>
<dbReference type="CDD" id="cd06093">
    <property type="entry name" value="PX_domain"/>
    <property type="match status" value="1"/>
</dbReference>
<dbReference type="FunCoup" id="A0A2J6TM07">
    <property type="interactions" value="13"/>
</dbReference>
<dbReference type="FunFam" id="1.25.40.20:FF:000443">
    <property type="entry name" value="Putative vps9 domain protein"/>
    <property type="match status" value="1"/>
</dbReference>
<dbReference type="SUPFAM" id="SSF109993">
    <property type="entry name" value="VPS9 domain"/>
    <property type="match status" value="1"/>
</dbReference>